<organism evidence="3 4">
    <name type="scientific">Atta colombica</name>
    <dbReference type="NCBI Taxonomy" id="520822"/>
    <lineage>
        <taxon>Eukaryota</taxon>
        <taxon>Metazoa</taxon>
        <taxon>Ecdysozoa</taxon>
        <taxon>Arthropoda</taxon>
        <taxon>Hexapoda</taxon>
        <taxon>Insecta</taxon>
        <taxon>Pterygota</taxon>
        <taxon>Neoptera</taxon>
        <taxon>Endopterygota</taxon>
        <taxon>Hymenoptera</taxon>
        <taxon>Apocrita</taxon>
        <taxon>Aculeata</taxon>
        <taxon>Formicoidea</taxon>
        <taxon>Formicidae</taxon>
        <taxon>Myrmicinae</taxon>
        <taxon>Atta</taxon>
    </lineage>
</organism>
<accession>A0A195BJC8</accession>
<keyword evidence="2" id="KW-1133">Transmembrane helix</keyword>
<evidence type="ECO:0000313" key="3">
    <source>
        <dbReference type="EMBL" id="KYM84551.1"/>
    </source>
</evidence>
<dbReference type="AlphaFoldDB" id="A0A195BJC8"/>
<protein>
    <submittedName>
        <fullName evidence="3">Putative ATP synthase subunit epsilon, mitochondrial</fullName>
    </submittedName>
</protein>
<keyword evidence="2" id="KW-0472">Membrane</keyword>
<dbReference type="GO" id="GO:0042776">
    <property type="term" value="P:proton motive force-driven mitochondrial ATP synthesis"/>
    <property type="evidence" value="ECO:0007669"/>
    <property type="project" value="TreeGrafter"/>
</dbReference>
<dbReference type="STRING" id="520822.A0A195BJC8"/>
<name>A0A195BJC8_9HYME</name>
<keyword evidence="4" id="KW-1185">Reference proteome</keyword>
<dbReference type="SUPFAM" id="SSF48690">
    <property type="entry name" value="Epsilon subunit of mitochondrial F1F0-ATP synthase"/>
    <property type="match status" value="1"/>
</dbReference>
<dbReference type="CDD" id="cd12153">
    <property type="entry name" value="F1-ATPase_epsilon"/>
    <property type="match status" value="1"/>
</dbReference>
<evidence type="ECO:0000313" key="4">
    <source>
        <dbReference type="Proteomes" id="UP000078540"/>
    </source>
</evidence>
<reference evidence="3 4" key="1">
    <citation type="submission" date="2015-09" db="EMBL/GenBank/DDBJ databases">
        <title>Atta colombica WGS genome.</title>
        <authorList>
            <person name="Nygaard S."/>
            <person name="Hu H."/>
            <person name="Boomsma J."/>
            <person name="Zhang G."/>
        </authorList>
    </citation>
    <scope>NUCLEOTIDE SEQUENCE [LARGE SCALE GENOMIC DNA]</scope>
    <source>
        <strain evidence="3">Treedump-2</strain>
        <tissue evidence="3">Whole body</tissue>
    </source>
</reference>
<dbReference type="Pfam" id="PF04627">
    <property type="entry name" value="ATP-synt_Eps"/>
    <property type="match status" value="1"/>
</dbReference>
<dbReference type="GO" id="GO:0045259">
    <property type="term" value="C:proton-transporting ATP synthase complex"/>
    <property type="evidence" value="ECO:0007669"/>
    <property type="project" value="InterPro"/>
</dbReference>
<dbReference type="EMBL" id="KQ976464">
    <property type="protein sequence ID" value="KYM84551.1"/>
    <property type="molecule type" value="Genomic_DNA"/>
</dbReference>
<dbReference type="PANTHER" id="PTHR12448">
    <property type="entry name" value="ATP SYNTHASE EPSILON CHAIN, MITOCHONDRIAL"/>
    <property type="match status" value="1"/>
</dbReference>
<dbReference type="Gene3D" id="1.10.1620.20">
    <property type="entry name" value="ATP synthase, F1 complex, epsilon subunit superfamily, mitochondrial"/>
    <property type="match status" value="1"/>
</dbReference>
<proteinExistence type="inferred from homology"/>
<keyword evidence="2" id="KW-0812">Transmembrane</keyword>
<dbReference type="PANTHER" id="PTHR12448:SF0">
    <property type="entry name" value="ATP SYNTHASE SUBUNIT EPSILON, MITOCHONDRIAL"/>
    <property type="match status" value="1"/>
</dbReference>
<dbReference type="GO" id="GO:0046933">
    <property type="term" value="F:proton-transporting ATP synthase activity, rotational mechanism"/>
    <property type="evidence" value="ECO:0007669"/>
    <property type="project" value="InterPro"/>
</dbReference>
<feature type="transmembrane region" description="Helical" evidence="2">
    <location>
        <begin position="74"/>
        <end position="93"/>
    </location>
</feature>
<dbReference type="GO" id="GO:0005743">
    <property type="term" value="C:mitochondrial inner membrane"/>
    <property type="evidence" value="ECO:0007669"/>
    <property type="project" value="InterPro"/>
</dbReference>
<dbReference type="Proteomes" id="UP000078540">
    <property type="component" value="Unassembled WGS sequence"/>
</dbReference>
<comment type="similarity">
    <text evidence="1">Belongs to the eukaryotic ATPase epsilon family.</text>
</comment>
<dbReference type="InterPro" id="IPR036742">
    <property type="entry name" value="ATP_synth_F1_esu_sf_mt"/>
</dbReference>
<evidence type="ECO:0000256" key="1">
    <source>
        <dbReference type="ARBA" id="ARBA00009502"/>
    </source>
</evidence>
<feature type="transmembrane region" description="Helical" evidence="2">
    <location>
        <begin position="52"/>
        <end position="69"/>
    </location>
</feature>
<gene>
    <name evidence="3" type="ORF">ALC53_05338</name>
</gene>
<dbReference type="InterPro" id="IPR006721">
    <property type="entry name" value="ATP_synth_F1_esu_mt"/>
</dbReference>
<evidence type="ECO:0000256" key="2">
    <source>
        <dbReference type="SAM" id="Phobius"/>
    </source>
</evidence>
<sequence>MSAWRQAGLNYIQYSQIAARLVRQALKVDLRVEAAKRDEVNVKFTEWKDGKAISTYAFGFIISFSNLLLMKRNVIVATILFCHLYHIISTISLDTYIV</sequence>